<evidence type="ECO:0000256" key="1">
    <source>
        <dbReference type="SAM" id="Phobius"/>
    </source>
</evidence>
<name>A0A6J7C2W8_9ZZZZ</name>
<protein>
    <submittedName>
        <fullName evidence="2">Unannotated protein</fullName>
    </submittedName>
</protein>
<keyword evidence="1" id="KW-0472">Membrane</keyword>
<feature type="transmembrane region" description="Helical" evidence="1">
    <location>
        <begin position="12"/>
        <end position="28"/>
    </location>
</feature>
<dbReference type="AlphaFoldDB" id="A0A6J7C2W8"/>
<dbReference type="EMBL" id="CAFBIX010000075">
    <property type="protein sequence ID" value="CAB4850629.1"/>
    <property type="molecule type" value="Genomic_DNA"/>
</dbReference>
<organism evidence="2">
    <name type="scientific">freshwater metagenome</name>
    <dbReference type="NCBI Taxonomy" id="449393"/>
    <lineage>
        <taxon>unclassified sequences</taxon>
        <taxon>metagenomes</taxon>
        <taxon>ecological metagenomes</taxon>
    </lineage>
</organism>
<keyword evidence="1" id="KW-0812">Transmembrane</keyword>
<sequence>MGWLRKRLGESNTMMGAGLAYMVALQMLPAYAPLWHGIAAAVGIGGVATPSTANQQ</sequence>
<evidence type="ECO:0000313" key="2">
    <source>
        <dbReference type="EMBL" id="CAB4850629.1"/>
    </source>
</evidence>
<gene>
    <name evidence="2" type="ORF">UFOPK3278_01280</name>
</gene>
<proteinExistence type="predicted"/>
<reference evidence="2" key="1">
    <citation type="submission" date="2020-05" db="EMBL/GenBank/DDBJ databases">
        <authorList>
            <person name="Chiriac C."/>
            <person name="Salcher M."/>
            <person name="Ghai R."/>
            <person name="Kavagutti S V."/>
        </authorList>
    </citation>
    <scope>NUCLEOTIDE SEQUENCE</scope>
</reference>
<keyword evidence="1" id="KW-1133">Transmembrane helix</keyword>
<accession>A0A6J7C2W8</accession>